<keyword evidence="5" id="KW-1185">Reference proteome</keyword>
<proteinExistence type="predicted"/>
<sequence length="427" mass="45548">MPPVCPFIHLIPQLSIAPHSPGGYHSPNGGPISPPLASPFASGTMTPSFAPNAPADYLSAAAAQLHKGAAVSADDLSLPENLDLGLPISELLKIGTQRAHADAEHSEGAKELMRGTLGLEEYIRWNVILWRVYDALELALSEHYDHPVLAPTYDPRTLGRSSVLAQDITHLLTLLPTTSPSSVSIPPHKLTALSAPLPPFPLAPFLLPVFTDPPAALLAYLTHIKSLSSSPTAASGLLAHAYVRYLGDMSGGQFIAARIKRSYSLKGADGLRFFHFDQAGRGAEELDDEPGGETRKRLGELKDWYRRGMNEGVGEDKDLKAHLVKEANLAFALNTHLFSLIQPTSVPSASSTAKTSKTSPVEAVAQSARVATARAAQARPHSPFSWSGSGTLDKVIMVLVAVLVGQALRRGVPYLGEQWEMLGLGGK</sequence>
<reference evidence="4" key="1">
    <citation type="journal article" date="2022" name="G3 (Bethesda)">
        <title>High quality genome of the basidiomycete yeast Dioszegia hungarica PDD-24b-2 isolated from cloud water.</title>
        <authorList>
            <person name="Jarrige D."/>
            <person name="Haridas S."/>
            <person name="Bleykasten-Grosshans C."/>
            <person name="Joly M."/>
            <person name="Nadalig T."/>
            <person name="Sancelme M."/>
            <person name="Vuilleumier S."/>
            <person name="Grigoriev I.V."/>
            <person name="Amato P."/>
            <person name="Bringel F."/>
        </authorList>
    </citation>
    <scope>NUCLEOTIDE SEQUENCE</scope>
    <source>
        <strain evidence="4">PDD-24b-2</strain>
    </source>
</reference>
<evidence type="ECO:0008006" key="6">
    <source>
        <dbReference type="Google" id="ProtNLM"/>
    </source>
</evidence>
<dbReference type="PANTHER" id="PTHR10720:SF0">
    <property type="entry name" value="HEME OXYGENASE"/>
    <property type="match status" value="1"/>
</dbReference>
<dbReference type="CDD" id="cd19165">
    <property type="entry name" value="HemeO"/>
    <property type="match status" value="1"/>
</dbReference>
<dbReference type="GO" id="GO:0046872">
    <property type="term" value="F:metal ion binding"/>
    <property type="evidence" value="ECO:0007669"/>
    <property type="project" value="UniProtKB-KW"/>
</dbReference>
<dbReference type="InterPro" id="IPR016084">
    <property type="entry name" value="Haem_Oase-like_multi-hlx"/>
</dbReference>
<evidence type="ECO:0000256" key="3">
    <source>
        <dbReference type="ARBA" id="ARBA00023004"/>
    </source>
</evidence>
<dbReference type="Gene3D" id="1.20.910.10">
    <property type="entry name" value="Heme oxygenase-like"/>
    <property type="match status" value="1"/>
</dbReference>
<dbReference type="PANTHER" id="PTHR10720">
    <property type="entry name" value="HEME OXYGENASE"/>
    <property type="match status" value="1"/>
</dbReference>
<dbReference type="InterPro" id="IPR002051">
    <property type="entry name" value="Haem_Oase"/>
</dbReference>
<keyword evidence="1" id="KW-0349">Heme</keyword>
<dbReference type="AlphaFoldDB" id="A0AA38HAY3"/>
<protein>
    <recommendedName>
        <fullName evidence="6">Heme oxygenase-like protein</fullName>
    </recommendedName>
</protein>
<accession>A0AA38HAY3</accession>
<dbReference type="EMBL" id="JAKWFO010000005">
    <property type="protein sequence ID" value="KAI9636906.1"/>
    <property type="molecule type" value="Genomic_DNA"/>
</dbReference>
<dbReference type="GO" id="GO:0004392">
    <property type="term" value="F:heme oxygenase (decyclizing) activity"/>
    <property type="evidence" value="ECO:0007669"/>
    <property type="project" value="InterPro"/>
</dbReference>
<dbReference type="GeneID" id="77728030"/>
<keyword evidence="3" id="KW-0408">Iron</keyword>
<dbReference type="SUPFAM" id="SSF48613">
    <property type="entry name" value="Heme oxygenase-like"/>
    <property type="match status" value="1"/>
</dbReference>
<dbReference type="RefSeq" id="XP_052946683.1">
    <property type="nucleotide sequence ID" value="XM_053088825.1"/>
</dbReference>
<comment type="caution">
    <text evidence="4">The sequence shown here is derived from an EMBL/GenBank/DDBJ whole genome shotgun (WGS) entry which is preliminary data.</text>
</comment>
<evidence type="ECO:0000256" key="1">
    <source>
        <dbReference type="ARBA" id="ARBA00022617"/>
    </source>
</evidence>
<evidence type="ECO:0000313" key="5">
    <source>
        <dbReference type="Proteomes" id="UP001164286"/>
    </source>
</evidence>
<organism evidence="4 5">
    <name type="scientific">Dioszegia hungarica</name>
    <dbReference type="NCBI Taxonomy" id="4972"/>
    <lineage>
        <taxon>Eukaryota</taxon>
        <taxon>Fungi</taxon>
        <taxon>Dikarya</taxon>
        <taxon>Basidiomycota</taxon>
        <taxon>Agaricomycotina</taxon>
        <taxon>Tremellomycetes</taxon>
        <taxon>Tremellales</taxon>
        <taxon>Bulleribasidiaceae</taxon>
        <taxon>Dioszegia</taxon>
    </lineage>
</organism>
<dbReference type="Proteomes" id="UP001164286">
    <property type="component" value="Unassembled WGS sequence"/>
</dbReference>
<dbReference type="InterPro" id="IPR016053">
    <property type="entry name" value="Haem_Oase-like"/>
</dbReference>
<keyword evidence="2" id="KW-0479">Metal-binding</keyword>
<dbReference type="Pfam" id="PF01126">
    <property type="entry name" value="Heme_oxygenase"/>
    <property type="match status" value="2"/>
</dbReference>
<dbReference type="GO" id="GO:0006788">
    <property type="term" value="P:heme oxidation"/>
    <property type="evidence" value="ECO:0007669"/>
    <property type="project" value="InterPro"/>
</dbReference>
<gene>
    <name evidence="4" type="ORF">MKK02DRAFT_33988</name>
</gene>
<evidence type="ECO:0000256" key="2">
    <source>
        <dbReference type="ARBA" id="ARBA00022723"/>
    </source>
</evidence>
<name>A0AA38HAY3_9TREE</name>
<evidence type="ECO:0000313" key="4">
    <source>
        <dbReference type="EMBL" id="KAI9636906.1"/>
    </source>
</evidence>